<evidence type="ECO:0000259" key="6">
    <source>
        <dbReference type="Pfam" id="PF03275"/>
    </source>
</evidence>
<evidence type="ECO:0000313" key="7">
    <source>
        <dbReference type="EMBL" id="ABP77600.1"/>
    </source>
</evidence>
<gene>
    <name evidence="7" type="ordered locus">Sputcn32_3894</name>
</gene>
<dbReference type="STRING" id="319224.Sputcn32_3894"/>
<dbReference type="HOGENOM" id="CLU_042118_0_0_6"/>
<dbReference type="KEGG" id="spc:Sputcn32_3894"/>
<dbReference type="Gene3D" id="3.40.50.720">
    <property type="entry name" value="NAD(P)-binding Rossmann-like Domain"/>
    <property type="match status" value="3"/>
</dbReference>
<dbReference type="GO" id="GO:0005829">
    <property type="term" value="C:cytosol"/>
    <property type="evidence" value="ECO:0007669"/>
    <property type="project" value="TreeGrafter"/>
</dbReference>
<keyword evidence="4" id="KW-0274">FAD</keyword>
<dbReference type="InterPro" id="IPR015899">
    <property type="entry name" value="UDP-GalPyranose_mutase_C"/>
</dbReference>
<reference evidence="7" key="1">
    <citation type="submission" date="2007-04" db="EMBL/GenBank/DDBJ databases">
        <title>Complete sequence of Shewanella putrefaciens CN-32.</title>
        <authorList>
            <consortium name="US DOE Joint Genome Institute"/>
            <person name="Copeland A."/>
            <person name="Lucas S."/>
            <person name="Lapidus A."/>
            <person name="Barry K."/>
            <person name="Detter J.C."/>
            <person name="Glavina del Rio T."/>
            <person name="Hammon N."/>
            <person name="Israni S."/>
            <person name="Dalin E."/>
            <person name="Tice H."/>
            <person name="Pitluck S."/>
            <person name="Chain P."/>
            <person name="Malfatti S."/>
            <person name="Shin M."/>
            <person name="Vergez L."/>
            <person name="Schmutz J."/>
            <person name="Larimer F."/>
            <person name="Land M."/>
            <person name="Hauser L."/>
            <person name="Kyrpides N."/>
            <person name="Mikhailova N."/>
            <person name="Romine M.F."/>
            <person name="Fredrickson J."/>
            <person name="Tiedje J."/>
            <person name="Richardson P."/>
        </authorList>
    </citation>
    <scope>NUCLEOTIDE SEQUENCE [LARGE SCALE GENOMIC DNA]</scope>
    <source>
        <strain evidence="7">CN-32</strain>
    </source>
</reference>
<evidence type="ECO:0000256" key="2">
    <source>
        <dbReference type="ARBA" id="ARBA00009321"/>
    </source>
</evidence>
<dbReference type="EC" id="5.4.99.9" evidence="7"/>
<proteinExistence type="inferred from homology"/>
<comment type="similarity">
    <text evidence="2">Belongs to the UDP-galactopyranose/dTDP-fucopyranose mutase family.</text>
</comment>
<evidence type="ECO:0000256" key="1">
    <source>
        <dbReference type="ARBA" id="ARBA00001974"/>
    </source>
</evidence>
<dbReference type="PANTHER" id="PTHR21197:SF0">
    <property type="entry name" value="UDP-GALACTOPYRANOSE MUTASE"/>
    <property type="match status" value="1"/>
</dbReference>
<dbReference type="SUPFAM" id="SSF54373">
    <property type="entry name" value="FAD-linked reductases, C-terminal domain"/>
    <property type="match status" value="1"/>
</dbReference>
<dbReference type="PANTHER" id="PTHR21197">
    <property type="entry name" value="UDP-GALACTOPYRANOSE MUTASE"/>
    <property type="match status" value="1"/>
</dbReference>
<evidence type="ECO:0000256" key="3">
    <source>
        <dbReference type="ARBA" id="ARBA00022630"/>
    </source>
</evidence>
<comment type="cofactor">
    <cofactor evidence="1">
        <name>FAD</name>
        <dbReference type="ChEBI" id="CHEBI:57692"/>
    </cofactor>
</comment>
<dbReference type="eggNOG" id="COG0562">
    <property type="taxonomic scope" value="Bacteria"/>
</dbReference>
<evidence type="ECO:0000256" key="5">
    <source>
        <dbReference type="ARBA" id="ARBA00023235"/>
    </source>
</evidence>
<keyword evidence="5 7" id="KW-0413">Isomerase</keyword>
<dbReference type="EMBL" id="CP000681">
    <property type="protein sequence ID" value="ABP77600.1"/>
    <property type="molecule type" value="Genomic_DNA"/>
</dbReference>
<dbReference type="Pfam" id="PF13450">
    <property type="entry name" value="NAD_binding_8"/>
    <property type="match status" value="1"/>
</dbReference>
<name>A4YCB7_SHEPC</name>
<dbReference type="GO" id="GO:0008767">
    <property type="term" value="F:UDP-galactopyranose mutase activity"/>
    <property type="evidence" value="ECO:0007669"/>
    <property type="project" value="UniProtKB-EC"/>
</dbReference>
<sequence precursor="true">MSKVMGMSIGIAGAGLSGAVIANELAKNGYQVHVFEPREHIGGNCFSYRDQTTGVMVHKYGPHIFHTNNKLVWDYVNNLVEFKPYINRVKAHTNGEVFSLPINLHTINQFFKKQLSPLLAKDFIKQQSDSSIEVAHSFEEQALKFIGRPLYEAFFKEYTLKQWGRSPSELPASILKRLPVRFNYDDNYFNHSYQGMPKDGYTPLIEKLLNHKNIKIYFGKKLERSEIRNYDHVFFSGKIDEYFEYQYGTLSYRTLDFIPIRSKGDYQGAAVINYCDNVEKFTRISEHKHFAPWESHEDTICFKEYSREADENDIPYYPVRLVNDSDILSNYVSLAQREDGITFVGRLGTYRYLDMDVTIEEALNTADQFISNTASKSKMPSFIYNPISLEN</sequence>
<keyword evidence="3" id="KW-0285">Flavoprotein</keyword>
<organism evidence="7">
    <name type="scientific">Shewanella putrefaciens (strain CN-32 / ATCC BAA-453)</name>
    <dbReference type="NCBI Taxonomy" id="319224"/>
    <lineage>
        <taxon>Bacteria</taxon>
        <taxon>Pseudomonadati</taxon>
        <taxon>Pseudomonadota</taxon>
        <taxon>Gammaproteobacteria</taxon>
        <taxon>Alteromonadales</taxon>
        <taxon>Shewanellaceae</taxon>
        <taxon>Shewanella</taxon>
    </lineage>
</organism>
<dbReference type="InterPro" id="IPR004379">
    <property type="entry name" value="UDP-GALP_mutase"/>
</dbReference>
<dbReference type="AlphaFoldDB" id="A4YCB7"/>
<accession>A4YCB7</accession>
<dbReference type="SUPFAM" id="SSF51971">
    <property type="entry name" value="Nucleotide-binding domain"/>
    <property type="match status" value="1"/>
</dbReference>
<dbReference type="GO" id="GO:0050660">
    <property type="term" value="F:flavin adenine dinucleotide binding"/>
    <property type="evidence" value="ECO:0007669"/>
    <property type="project" value="TreeGrafter"/>
</dbReference>
<feature type="domain" description="UDP-galactopyranose mutase C-terminal" evidence="6">
    <location>
        <begin position="153"/>
        <end position="352"/>
    </location>
</feature>
<dbReference type="Pfam" id="PF03275">
    <property type="entry name" value="GLF"/>
    <property type="match status" value="1"/>
</dbReference>
<dbReference type="NCBIfam" id="TIGR00031">
    <property type="entry name" value="UDP-GALP_mutase"/>
    <property type="match status" value="1"/>
</dbReference>
<evidence type="ECO:0000256" key="4">
    <source>
        <dbReference type="ARBA" id="ARBA00022827"/>
    </source>
</evidence>
<protein>
    <submittedName>
        <fullName evidence="7">UDP-galactopyranose mutase</fullName>
        <ecNumber evidence="7">5.4.99.9</ecNumber>
    </submittedName>
</protein>